<reference evidence="4 5" key="1">
    <citation type="submission" date="2016-09" db="EMBL/GenBank/DDBJ databases">
        <authorList>
            <person name="Capua I."/>
            <person name="De Benedictis P."/>
            <person name="Joannis T."/>
            <person name="Lombin L.H."/>
            <person name="Cattoli G."/>
        </authorList>
    </citation>
    <scope>NUCLEOTIDE SEQUENCE [LARGE SCALE GENOMIC DNA]</scope>
    <source>
        <strain evidence="4 5">A7P-90m</strain>
    </source>
</reference>
<dbReference type="InterPro" id="IPR019734">
    <property type="entry name" value="TPR_rpt"/>
</dbReference>
<feature type="repeat" description="TPR" evidence="3">
    <location>
        <begin position="411"/>
        <end position="444"/>
    </location>
</feature>
<keyword evidence="5" id="KW-1185">Reference proteome</keyword>
<accession>A0A1G6GXQ1</accession>
<evidence type="ECO:0000256" key="1">
    <source>
        <dbReference type="ARBA" id="ARBA00022737"/>
    </source>
</evidence>
<name>A0A1G6GXQ1_9BACT</name>
<protein>
    <submittedName>
        <fullName evidence="4">Tetratricopeptide repeat-containing protein</fullName>
    </submittedName>
</protein>
<dbReference type="InterPro" id="IPR051685">
    <property type="entry name" value="Ycf3/AcsC/BcsC/TPR_MFPF"/>
</dbReference>
<evidence type="ECO:0000256" key="3">
    <source>
        <dbReference type="PROSITE-ProRule" id="PRU00339"/>
    </source>
</evidence>
<dbReference type="STRING" id="1640674.SAMN05216323_100518"/>
<dbReference type="Pfam" id="PF13429">
    <property type="entry name" value="TPR_15"/>
    <property type="match status" value="1"/>
</dbReference>
<sequence>MLFLLLPVFVVGQRIERVNLDSSSDSLKAKYYFHEAIKSKLAQQYTISYELLKRCAKLEKDNPAYFYELSIVSYNLQKSKESVDFASRAYYADTSNRYYALNYVQMLSLSGKNLEAIWIYEKLLKSHYSTLEDYINLTYLFQRIGDGKSAIETLNAGEGKFGIQELISGSKIDIYTNLKDYSSASLEALKLASTDTLNARYILILFEVNLNFGYIDKARNYLDEAYALDTLNPLVLLNMCNFYLGKGEFDLFFKYLNDYQSLSDGAEEAYVLLSKLLSNSAIASKYLDSIQGATNRIDVIQPGSTFSADLNSQIATIKQDIPASIIFLRRVVYSPSANENIWERYLSLLMQQQQHDSIQIITDRLLNTYPENPFIPFIKSISLWQMKQDKQALTILEKYKGRISFRQAIIPDYLASMGDLYHSTGNTKMAFKTYDQVLKIKPDHFSVLNNYAYYLSVLNKRLDEALTMSRLTVDGDPSNFTYLDTYGWILYKLKRYSDAEVFIRKAIVGGSDENAEVLEHYGDVLFKLNRVDEAIVYWRMALKLEPNRLWIEKKINNKSIN</sequence>
<evidence type="ECO:0000256" key="2">
    <source>
        <dbReference type="ARBA" id="ARBA00022803"/>
    </source>
</evidence>
<evidence type="ECO:0000313" key="4">
    <source>
        <dbReference type="EMBL" id="SDB86759.1"/>
    </source>
</evidence>
<feature type="repeat" description="TPR" evidence="3">
    <location>
        <begin position="515"/>
        <end position="548"/>
    </location>
</feature>
<dbReference type="Gene3D" id="1.25.40.10">
    <property type="entry name" value="Tetratricopeptide repeat domain"/>
    <property type="match status" value="2"/>
</dbReference>
<dbReference type="InterPro" id="IPR011990">
    <property type="entry name" value="TPR-like_helical_dom_sf"/>
</dbReference>
<dbReference type="Proteomes" id="UP000199452">
    <property type="component" value="Unassembled WGS sequence"/>
</dbReference>
<gene>
    <name evidence="4" type="ORF">SAMN05216323_100518</name>
</gene>
<dbReference type="SUPFAM" id="SSF48452">
    <property type="entry name" value="TPR-like"/>
    <property type="match status" value="3"/>
</dbReference>
<dbReference type="EMBL" id="FMYP01000005">
    <property type="protein sequence ID" value="SDB86759.1"/>
    <property type="molecule type" value="Genomic_DNA"/>
</dbReference>
<keyword evidence="2 3" id="KW-0802">TPR repeat</keyword>
<dbReference type="SMART" id="SM00028">
    <property type="entry name" value="TPR"/>
    <property type="match status" value="4"/>
</dbReference>
<keyword evidence="1" id="KW-0677">Repeat</keyword>
<dbReference type="AlphaFoldDB" id="A0A1G6GXQ1"/>
<dbReference type="PANTHER" id="PTHR44943">
    <property type="entry name" value="CELLULOSE SYNTHASE OPERON PROTEIN C"/>
    <property type="match status" value="1"/>
</dbReference>
<dbReference type="PROSITE" id="PS50005">
    <property type="entry name" value="TPR"/>
    <property type="match status" value="2"/>
</dbReference>
<evidence type="ECO:0000313" key="5">
    <source>
        <dbReference type="Proteomes" id="UP000199452"/>
    </source>
</evidence>
<organism evidence="4 5">
    <name type="scientific">Williamwhitmania taraxaci</name>
    <dbReference type="NCBI Taxonomy" id="1640674"/>
    <lineage>
        <taxon>Bacteria</taxon>
        <taxon>Pseudomonadati</taxon>
        <taxon>Bacteroidota</taxon>
        <taxon>Bacteroidia</taxon>
        <taxon>Bacteroidales</taxon>
        <taxon>Williamwhitmaniaceae</taxon>
        <taxon>Williamwhitmania</taxon>
    </lineage>
</organism>
<dbReference type="PANTHER" id="PTHR44943:SF4">
    <property type="entry name" value="TPR REPEAT-CONTAINING PROTEIN MJ0798"/>
    <property type="match status" value="1"/>
</dbReference>
<proteinExistence type="predicted"/>